<reference evidence="2" key="1">
    <citation type="submission" date="2015-04" db="UniProtKB">
        <authorList>
            <consortium name="EnsemblPlants"/>
        </authorList>
    </citation>
    <scope>IDENTIFICATION</scope>
    <source>
        <strain evidence="2">SL10</strain>
    </source>
</reference>
<protein>
    <recommendedName>
        <fullName evidence="4">Secreted protein</fullName>
    </recommendedName>
</protein>
<keyword evidence="1" id="KW-0732">Signal</keyword>
<sequence>MPGRRSNPVLMITLCCFITLSSSLAIVCFVLPYAACLLDGDDDAGLTTVWPPVLIACTGADGDDTLMHNVAGTDDCCRVHPSTGGVVAVPTFVSTGAESPGHQLLEEQVKLHEILEC</sequence>
<dbReference type="EnsemblPlants" id="ONIVA09G06860.1">
    <property type="protein sequence ID" value="ONIVA09G06860.1"/>
    <property type="gene ID" value="ONIVA09G06860"/>
</dbReference>
<dbReference type="AlphaFoldDB" id="A0A0E0IIG2"/>
<name>A0A0E0IIG2_ORYNI</name>
<evidence type="ECO:0000313" key="2">
    <source>
        <dbReference type="EnsemblPlants" id="ONIVA09G06860.1"/>
    </source>
</evidence>
<keyword evidence="3" id="KW-1185">Reference proteome</keyword>
<dbReference type="Proteomes" id="UP000006591">
    <property type="component" value="Chromosome 9"/>
</dbReference>
<dbReference type="OMA" id="MHNVAGT"/>
<evidence type="ECO:0000256" key="1">
    <source>
        <dbReference type="SAM" id="SignalP"/>
    </source>
</evidence>
<proteinExistence type="predicted"/>
<feature type="chain" id="PRO_5002362808" description="Secreted protein" evidence="1">
    <location>
        <begin position="24"/>
        <end position="117"/>
    </location>
</feature>
<dbReference type="Gramene" id="ONIVA09G06860.1">
    <property type="protein sequence ID" value="ONIVA09G06860.1"/>
    <property type="gene ID" value="ONIVA09G06860"/>
</dbReference>
<evidence type="ECO:0008006" key="4">
    <source>
        <dbReference type="Google" id="ProtNLM"/>
    </source>
</evidence>
<dbReference type="HOGENOM" id="CLU_2350093_0_0_1"/>
<evidence type="ECO:0000313" key="3">
    <source>
        <dbReference type="Proteomes" id="UP000006591"/>
    </source>
</evidence>
<reference evidence="2" key="2">
    <citation type="submission" date="2018-04" db="EMBL/GenBank/DDBJ databases">
        <title>OnivRS2 (Oryza nivara Reference Sequence Version 2).</title>
        <authorList>
            <person name="Zhang J."/>
            <person name="Kudrna D."/>
            <person name="Lee S."/>
            <person name="Talag J."/>
            <person name="Rajasekar S."/>
            <person name="Welchert J."/>
            <person name="Hsing Y.-I."/>
            <person name="Wing R.A."/>
        </authorList>
    </citation>
    <scope>NUCLEOTIDE SEQUENCE [LARGE SCALE GENOMIC DNA]</scope>
    <source>
        <strain evidence="2">SL10</strain>
    </source>
</reference>
<accession>A0A0E0IIG2</accession>
<organism evidence="2">
    <name type="scientific">Oryza nivara</name>
    <name type="common">Indian wild rice</name>
    <name type="synonym">Oryza sativa f. spontanea</name>
    <dbReference type="NCBI Taxonomy" id="4536"/>
    <lineage>
        <taxon>Eukaryota</taxon>
        <taxon>Viridiplantae</taxon>
        <taxon>Streptophyta</taxon>
        <taxon>Embryophyta</taxon>
        <taxon>Tracheophyta</taxon>
        <taxon>Spermatophyta</taxon>
        <taxon>Magnoliopsida</taxon>
        <taxon>Liliopsida</taxon>
        <taxon>Poales</taxon>
        <taxon>Poaceae</taxon>
        <taxon>BOP clade</taxon>
        <taxon>Oryzoideae</taxon>
        <taxon>Oryzeae</taxon>
        <taxon>Oryzinae</taxon>
        <taxon>Oryza</taxon>
    </lineage>
</organism>
<feature type="signal peptide" evidence="1">
    <location>
        <begin position="1"/>
        <end position="23"/>
    </location>
</feature>